<gene>
    <name evidence="1" type="ORF">SAMN06265795_10934</name>
</gene>
<protein>
    <submittedName>
        <fullName evidence="1">ABC transporter substrate binding protein</fullName>
    </submittedName>
</protein>
<dbReference type="Proteomes" id="UP000198284">
    <property type="component" value="Unassembled WGS sequence"/>
</dbReference>
<accession>A0A239IAU1</accession>
<dbReference type="InterPro" id="IPR007487">
    <property type="entry name" value="ABC_transpt-TYRBP-like"/>
</dbReference>
<reference evidence="1 2" key="1">
    <citation type="submission" date="2017-06" db="EMBL/GenBank/DDBJ databases">
        <authorList>
            <person name="Kim H.J."/>
            <person name="Triplett B.A."/>
        </authorList>
    </citation>
    <scope>NUCLEOTIDE SEQUENCE [LARGE SCALE GENOMIC DNA]</scope>
    <source>
        <strain evidence="1 2">U15</strain>
    </source>
</reference>
<dbReference type="Pfam" id="PF04392">
    <property type="entry name" value="ABC_sub_bind"/>
    <property type="match status" value="1"/>
</dbReference>
<keyword evidence="2" id="KW-1185">Reference proteome</keyword>
<organism evidence="1 2">
    <name type="scientific">Noviherbaspirillum humi</name>
    <dbReference type="NCBI Taxonomy" id="1688639"/>
    <lineage>
        <taxon>Bacteria</taxon>
        <taxon>Pseudomonadati</taxon>
        <taxon>Pseudomonadota</taxon>
        <taxon>Betaproteobacteria</taxon>
        <taxon>Burkholderiales</taxon>
        <taxon>Oxalobacteraceae</taxon>
        <taxon>Noviherbaspirillum</taxon>
    </lineage>
</organism>
<dbReference type="AlphaFoldDB" id="A0A239IAU1"/>
<name>A0A239IAU1_9BURK</name>
<proteinExistence type="predicted"/>
<sequence>MYRIGVLMNGAATVEGKPNPAFEGLRKGMAQSGCVEGSDVAHEARFPYSQLERLPGFATEHKILKGPRPADTPFEVVSRRVLAINQRTARTLGITVLAALLKGADRVID</sequence>
<dbReference type="EMBL" id="FZOT01000009">
    <property type="protein sequence ID" value="SNS90926.1"/>
    <property type="molecule type" value="Genomic_DNA"/>
</dbReference>
<evidence type="ECO:0000313" key="2">
    <source>
        <dbReference type="Proteomes" id="UP000198284"/>
    </source>
</evidence>
<evidence type="ECO:0000313" key="1">
    <source>
        <dbReference type="EMBL" id="SNS90926.1"/>
    </source>
</evidence>